<dbReference type="AlphaFoldDB" id="E5QZU3"/>
<dbReference type="STRING" id="535722.E5QZU3"/>
<keyword evidence="4" id="KW-1185">Reference proteome</keyword>
<dbReference type="InterPro" id="IPR001810">
    <property type="entry name" value="F-box_dom"/>
</dbReference>
<dbReference type="RefSeq" id="XP_003176358.1">
    <property type="nucleotide sequence ID" value="XM_003176310.1"/>
</dbReference>
<feature type="domain" description="F-box" evidence="2">
    <location>
        <begin position="1"/>
        <end position="44"/>
    </location>
</feature>
<dbReference type="Proteomes" id="UP000002669">
    <property type="component" value="Unassembled WGS sequence"/>
</dbReference>
<dbReference type="SMART" id="SM00256">
    <property type="entry name" value="FBOX"/>
    <property type="match status" value="1"/>
</dbReference>
<dbReference type="GO" id="GO:0000209">
    <property type="term" value="P:protein polyubiquitination"/>
    <property type="evidence" value="ECO:0007669"/>
    <property type="project" value="TreeGrafter"/>
</dbReference>
<evidence type="ECO:0000259" key="2">
    <source>
        <dbReference type="PROSITE" id="PS50181"/>
    </source>
</evidence>
<dbReference type="SUPFAM" id="SSF50978">
    <property type="entry name" value="WD40 repeat-like"/>
    <property type="match status" value="1"/>
</dbReference>
<gene>
    <name evidence="3" type="ORF">MGYG_00446</name>
</gene>
<dbReference type="EMBL" id="DS989822">
    <property type="protein sequence ID" value="EFQ97406.1"/>
    <property type="molecule type" value="Genomic_DNA"/>
</dbReference>
<dbReference type="OrthoDB" id="539158at2759"/>
<feature type="region of interest" description="Disordered" evidence="1">
    <location>
        <begin position="171"/>
        <end position="191"/>
    </location>
</feature>
<protein>
    <submittedName>
        <fullName evidence="3">F-box domain-containing protein</fullName>
    </submittedName>
</protein>
<dbReference type="PROSITE" id="PS50181">
    <property type="entry name" value="FBOX"/>
    <property type="match status" value="1"/>
</dbReference>
<evidence type="ECO:0000313" key="3">
    <source>
        <dbReference type="EMBL" id="EFQ97406.1"/>
    </source>
</evidence>
<proteinExistence type="predicted"/>
<organism evidence="4">
    <name type="scientific">Arthroderma gypseum (strain ATCC MYA-4604 / CBS 118893)</name>
    <name type="common">Microsporum gypseum</name>
    <dbReference type="NCBI Taxonomy" id="535722"/>
    <lineage>
        <taxon>Eukaryota</taxon>
        <taxon>Fungi</taxon>
        <taxon>Dikarya</taxon>
        <taxon>Ascomycota</taxon>
        <taxon>Pezizomycotina</taxon>
        <taxon>Eurotiomycetes</taxon>
        <taxon>Eurotiomycetidae</taxon>
        <taxon>Onygenales</taxon>
        <taxon>Arthrodermataceae</taxon>
        <taxon>Nannizzia</taxon>
    </lineage>
</organism>
<dbReference type="PANTHER" id="PTHR13252">
    <property type="entry name" value="F-BOX ONLY PROTEIN 28"/>
    <property type="match status" value="1"/>
</dbReference>
<dbReference type="eggNOG" id="ENOG502S0AR">
    <property type="taxonomic scope" value="Eukaryota"/>
</dbReference>
<dbReference type="OMA" id="DRRFFPR"/>
<dbReference type="HOGENOM" id="CLU_030037_0_0_1"/>
<sequence length="556" mass="61860">MDRLPPEVLRLIINCLPPKDLASLQLVSRSLFSIARDNSVWRERCYRVQKERYGQIQKRLAHIAAGMQLGSWRDPLFEDTSTGTVMRWDPSDPEEEIDWYAEYIARYGPSGVVWFQSPAVEDLVGRDRPLDVNGVGILKDRSYGSGDQVIGFLENGSVSIWDASQRNGKFARSSRPLPLAPAPLPREKPKHRRHEGIIERISVDSISQRAYIADNNALNEVDLSTLQLISQSTFTESIYALSQEAPDYYAPITVATRNSLRVYDPRLQSTYQERDTFISLEPRSSSNLTPGYPVTVNYTELLDPGPNFVLHPPSPSTDSIVVAGRFPSILLYDRRNLGRLQASVHSGARLCGLAALSSIPKCYRSPDSSTSLQSIVACGEHKGMGSLELYSLLPSPDADGTSAPALRSLYKNRLINSHSKLLSVATHGSRVVFSDSEGKIKWMERDGKTVIRTVSLHAKPGGAGSNEQESINTPMEQGWGYDANCHVARKIIPASGSSLDQDGLVIWTGSQVGRLHFSHANEEDVAEEASEQDADMSRHEREAWRTFRQSMFMGWI</sequence>
<accession>E5QZU3</accession>
<evidence type="ECO:0000256" key="1">
    <source>
        <dbReference type="SAM" id="MobiDB-lite"/>
    </source>
</evidence>
<reference evidence="4" key="1">
    <citation type="journal article" date="2012" name="MBio">
        <title>Comparative genome analysis of Trichophyton rubrum and related dermatophytes reveals candidate genes involved in infection.</title>
        <authorList>
            <person name="Martinez D.A."/>
            <person name="Oliver B.G."/>
            <person name="Graeser Y."/>
            <person name="Goldberg J.M."/>
            <person name="Li W."/>
            <person name="Martinez-Rossi N.M."/>
            <person name="Monod M."/>
            <person name="Shelest E."/>
            <person name="Barton R.C."/>
            <person name="Birch E."/>
            <person name="Brakhage A.A."/>
            <person name="Chen Z."/>
            <person name="Gurr S.J."/>
            <person name="Heiman D."/>
            <person name="Heitman J."/>
            <person name="Kosti I."/>
            <person name="Rossi A."/>
            <person name="Saif S."/>
            <person name="Samalova M."/>
            <person name="Saunders C.W."/>
            <person name="Shea T."/>
            <person name="Summerbell R.C."/>
            <person name="Xu J."/>
            <person name="Young S."/>
            <person name="Zeng Q."/>
            <person name="Birren B.W."/>
            <person name="Cuomo C.A."/>
            <person name="White T.C."/>
        </authorList>
    </citation>
    <scope>NUCLEOTIDE SEQUENCE [LARGE SCALE GENOMIC DNA]</scope>
    <source>
        <strain evidence="4">ATCC MYA-4604 / CBS 118893</strain>
    </source>
</reference>
<dbReference type="InterPro" id="IPR036322">
    <property type="entry name" value="WD40_repeat_dom_sf"/>
</dbReference>
<dbReference type="Gene3D" id="1.20.1280.50">
    <property type="match status" value="1"/>
</dbReference>
<dbReference type="GeneID" id="10031675"/>
<dbReference type="VEuPathDB" id="FungiDB:MGYG_00446"/>
<name>E5QZU3_ARTGP</name>
<evidence type="ECO:0000313" key="4">
    <source>
        <dbReference type="Proteomes" id="UP000002669"/>
    </source>
</evidence>
<dbReference type="Pfam" id="PF12937">
    <property type="entry name" value="F-box-like"/>
    <property type="match status" value="1"/>
</dbReference>
<dbReference type="CDD" id="cd09917">
    <property type="entry name" value="F-box_SF"/>
    <property type="match status" value="1"/>
</dbReference>
<dbReference type="SUPFAM" id="SSF81383">
    <property type="entry name" value="F-box domain"/>
    <property type="match status" value="1"/>
</dbReference>
<dbReference type="InParanoid" id="E5QZU3"/>
<dbReference type="InterPro" id="IPR039719">
    <property type="entry name" value="FBXO28"/>
</dbReference>
<dbReference type="InterPro" id="IPR036047">
    <property type="entry name" value="F-box-like_dom_sf"/>
</dbReference>
<dbReference type="PANTHER" id="PTHR13252:SF9">
    <property type="entry name" value="F-BOX ONLY PROTEIN 28"/>
    <property type="match status" value="1"/>
</dbReference>